<proteinExistence type="predicted"/>
<dbReference type="Proteomes" id="UP001438292">
    <property type="component" value="Unassembled WGS sequence"/>
</dbReference>
<gene>
    <name evidence="1" type="ORF">ABH309_15820</name>
</gene>
<organism evidence="1 2">
    <name type="scientific">Chromobacterium piscinae</name>
    <dbReference type="NCBI Taxonomy" id="686831"/>
    <lineage>
        <taxon>Bacteria</taxon>
        <taxon>Pseudomonadati</taxon>
        <taxon>Pseudomonadota</taxon>
        <taxon>Betaproteobacteria</taxon>
        <taxon>Neisseriales</taxon>
        <taxon>Chromobacteriaceae</taxon>
        <taxon>Chromobacterium</taxon>
    </lineage>
</organism>
<dbReference type="Gene3D" id="3.30.1460.10">
    <property type="match status" value="1"/>
</dbReference>
<accession>A0ABV0H776</accession>
<dbReference type="Pfam" id="PF05932">
    <property type="entry name" value="CesT"/>
    <property type="match status" value="1"/>
</dbReference>
<dbReference type="SUPFAM" id="SSF69635">
    <property type="entry name" value="Type III secretory system chaperone-like"/>
    <property type="match status" value="1"/>
</dbReference>
<dbReference type="EMBL" id="JBDQQU010000013">
    <property type="protein sequence ID" value="MEO3955920.1"/>
    <property type="molecule type" value="Genomic_DNA"/>
</dbReference>
<evidence type="ECO:0000313" key="2">
    <source>
        <dbReference type="Proteomes" id="UP001438292"/>
    </source>
</evidence>
<reference evidence="1 2" key="1">
    <citation type="submission" date="2024-05" db="EMBL/GenBank/DDBJ databases">
        <authorList>
            <person name="De Oliveira J.P."/>
            <person name="Noriler S.A."/>
            <person name="De Oliveira A.G."/>
            <person name="Sipoli D.S."/>
        </authorList>
    </citation>
    <scope>NUCLEOTIDE SEQUENCE [LARGE SCALE GENOMIC DNA]</scope>
    <source>
        <strain evidence="1 2">LABIM186</strain>
    </source>
</reference>
<dbReference type="CDD" id="cd17029">
    <property type="entry name" value="T3SC_IA_SycE_SpcS-like"/>
    <property type="match status" value="1"/>
</dbReference>
<dbReference type="RefSeq" id="WP_346195680.1">
    <property type="nucleotide sequence ID" value="NZ_CP197095.1"/>
</dbReference>
<dbReference type="InterPro" id="IPR010261">
    <property type="entry name" value="Tir_chaperone"/>
</dbReference>
<comment type="caution">
    <text evidence="1">The sequence shown here is derived from an EMBL/GenBank/DDBJ whole genome shotgun (WGS) entry which is preliminary data.</text>
</comment>
<keyword evidence="2" id="KW-1185">Reference proteome</keyword>
<protein>
    <submittedName>
        <fullName evidence="1">CesT family type III secretion system chaperone</fullName>
    </submittedName>
</protein>
<sequence length="126" mass="14362">MNPQLCAHVENLFSKIGCSAPNWGDGVNFSIRVDGTLSVRLVESPADYLVLFSIFDQFDSRAAVDFLKINLINDEAFPYVAAVTDDGKHLVMWRRFDLRMMDEFGLPLLFEDFVQKLEDVIDSRVL</sequence>
<evidence type="ECO:0000313" key="1">
    <source>
        <dbReference type="EMBL" id="MEO3955920.1"/>
    </source>
</evidence>
<name>A0ABV0H776_9NEIS</name>